<organism evidence="3 4">
    <name type="scientific">Maribacter orientalis</name>
    <dbReference type="NCBI Taxonomy" id="228957"/>
    <lineage>
        <taxon>Bacteria</taxon>
        <taxon>Pseudomonadati</taxon>
        <taxon>Bacteroidota</taxon>
        <taxon>Flavobacteriia</taxon>
        <taxon>Flavobacteriales</taxon>
        <taxon>Flavobacteriaceae</taxon>
        <taxon>Maribacter</taxon>
    </lineage>
</organism>
<reference evidence="4" key="1">
    <citation type="submission" date="2016-10" db="EMBL/GenBank/DDBJ databases">
        <authorList>
            <person name="Varghese N."/>
            <person name="Submissions S."/>
        </authorList>
    </citation>
    <scope>NUCLEOTIDE SEQUENCE [LARGE SCALE GENOMIC DNA]</scope>
    <source>
        <strain evidence="4">DSM 16471</strain>
    </source>
</reference>
<dbReference type="GO" id="GO:0016757">
    <property type="term" value="F:glycosyltransferase activity"/>
    <property type="evidence" value="ECO:0007669"/>
    <property type="project" value="InterPro"/>
</dbReference>
<feature type="domain" description="Glycosyl transferase family 1" evidence="2">
    <location>
        <begin position="149"/>
        <end position="301"/>
    </location>
</feature>
<dbReference type="STRING" id="228957.SAMN04488008_103110"/>
<dbReference type="GO" id="GO:0009103">
    <property type="term" value="P:lipopolysaccharide biosynthetic process"/>
    <property type="evidence" value="ECO:0007669"/>
    <property type="project" value="TreeGrafter"/>
</dbReference>
<gene>
    <name evidence="3" type="ORF">SAMN04488008_103110</name>
</gene>
<name>A0A1H7N862_9FLAO</name>
<dbReference type="InterPro" id="IPR001296">
    <property type="entry name" value="Glyco_trans_1"/>
</dbReference>
<dbReference type="CDD" id="cd03809">
    <property type="entry name" value="GT4_MtfB-like"/>
    <property type="match status" value="1"/>
</dbReference>
<proteinExistence type="predicted"/>
<protein>
    <submittedName>
        <fullName evidence="3">Glycosyltransferase involved in cell wall bisynthesis</fullName>
    </submittedName>
</protein>
<evidence type="ECO:0000256" key="1">
    <source>
        <dbReference type="ARBA" id="ARBA00022679"/>
    </source>
</evidence>
<dbReference type="AlphaFoldDB" id="A0A1H7N862"/>
<evidence type="ECO:0000259" key="2">
    <source>
        <dbReference type="Pfam" id="PF00534"/>
    </source>
</evidence>
<sequence>MKSIALLYRKKVDGRNSIEGVFSPLDSLLNIHRIELPCDLNTIKSAFKLLWFALHIKEKNIHVTGDIHYMAIFLFWKKIIVTVHDCNHYEDLTGIRKKIMGFVWYSLPLRIANKITVISPYAMEQLCRYFNFNHSKIIIIPNSFHPIKKVDYKKKEDKFTILSVGSLRIKNRKRLIEAVKGLPDVELSIIGKLSDELTSLLKTYNISYKNYYFISRQELESYYNKADVLFFASLKEGFGLPILEAQSCGLPVITSNTTSMPYVAASGACIVDPYDVVAIRKAILKIKDNLEYRQDIVTNGFENIKRFKEANFTLAFKDLYKMVFNVNDL</sequence>
<dbReference type="Proteomes" id="UP000198990">
    <property type="component" value="Unassembled WGS sequence"/>
</dbReference>
<dbReference type="PANTHER" id="PTHR46401">
    <property type="entry name" value="GLYCOSYLTRANSFERASE WBBK-RELATED"/>
    <property type="match status" value="1"/>
</dbReference>
<dbReference type="Gene3D" id="3.40.50.2000">
    <property type="entry name" value="Glycogen Phosphorylase B"/>
    <property type="match status" value="2"/>
</dbReference>
<keyword evidence="1 3" id="KW-0808">Transferase</keyword>
<keyword evidence="4" id="KW-1185">Reference proteome</keyword>
<dbReference type="Pfam" id="PF00534">
    <property type="entry name" value="Glycos_transf_1"/>
    <property type="match status" value="1"/>
</dbReference>
<dbReference type="PANTHER" id="PTHR46401:SF2">
    <property type="entry name" value="GLYCOSYLTRANSFERASE WBBK-RELATED"/>
    <property type="match status" value="1"/>
</dbReference>
<accession>A0A1H7N862</accession>
<dbReference type="EMBL" id="FNZN01000003">
    <property type="protein sequence ID" value="SEL19796.1"/>
    <property type="molecule type" value="Genomic_DNA"/>
</dbReference>
<evidence type="ECO:0000313" key="3">
    <source>
        <dbReference type="EMBL" id="SEL19796.1"/>
    </source>
</evidence>
<dbReference type="SUPFAM" id="SSF53756">
    <property type="entry name" value="UDP-Glycosyltransferase/glycogen phosphorylase"/>
    <property type="match status" value="1"/>
</dbReference>
<dbReference type="RefSeq" id="WP_091622161.1">
    <property type="nucleotide sequence ID" value="NZ_FNZN01000003.1"/>
</dbReference>
<dbReference type="OrthoDB" id="798298at2"/>
<evidence type="ECO:0000313" key="4">
    <source>
        <dbReference type="Proteomes" id="UP000198990"/>
    </source>
</evidence>